<dbReference type="PROSITE" id="PS51257">
    <property type="entry name" value="PROKAR_LIPOPROTEIN"/>
    <property type="match status" value="1"/>
</dbReference>
<reference evidence="3" key="1">
    <citation type="submission" date="2017-06" db="EMBL/GenBank/DDBJ databases">
        <authorList>
            <person name="Varghese N."/>
            <person name="Submissions S."/>
        </authorList>
    </citation>
    <scope>NUCLEOTIDE SEQUENCE [LARGE SCALE GENOMIC DNA]</scope>
    <source>
        <strain evidence="3">DSM 19316</strain>
    </source>
</reference>
<dbReference type="RefSeq" id="WP_089308865.1">
    <property type="nucleotide sequence ID" value="NZ_FZNK01000007.1"/>
</dbReference>
<dbReference type="EMBL" id="FZNK01000007">
    <property type="protein sequence ID" value="SNR64588.1"/>
    <property type="molecule type" value="Genomic_DNA"/>
</dbReference>
<proteinExistence type="predicted"/>
<evidence type="ECO:0000256" key="1">
    <source>
        <dbReference type="SAM" id="MobiDB-lite"/>
    </source>
</evidence>
<evidence type="ECO:0000313" key="2">
    <source>
        <dbReference type="EMBL" id="SNR64588.1"/>
    </source>
</evidence>
<gene>
    <name evidence="2" type="ORF">SAMN06266787_107123</name>
</gene>
<name>A0A238Y197_HALEZ</name>
<sequence length="422" mass="45000">MRYGALLALCVVLAGCGGSLGPGSAPADDVCRGATGAETPESVASTAPPDASRVEVRGDGDRLPVNATVVWLRVLDLHGLSPAEVPAPVVRVAPASEQTFSQTDLDGNMDRFGNLIGLNENQSRDVTLTSPDGYVAPPDFTDGNYSRVNVGIGGDDPVADVEATLAHEYVHVVQIETDFCLTDEELTQVQANVSPGMFAAVREGAAEYVADVYAERYLEGIDLRAERRAAYERARPNAWKLSRAGYYYGYRHVAARAESPRQLPAVYETPPETTEQLVHGLRPDEAPPVPLSVRAGEKWQSRGTVGELRLQVALTEGVAESRAAEAAAGWGNDTLLRRGDDYVWIVRMDDAANASDLETALESHVDGLAAATDPIGRPSDIAYRVVRVDEETLGLVVGESTTVESLRISAEGEAVNVSTEAA</sequence>
<organism evidence="2 3">
    <name type="scientific">Halorubrum ezzemoulense</name>
    <name type="common">Halorubrum chaoviator</name>
    <dbReference type="NCBI Taxonomy" id="337243"/>
    <lineage>
        <taxon>Archaea</taxon>
        <taxon>Methanobacteriati</taxon>
        <taxon>Methanobacteriota</taxon>
        <taxon>Stenosarchaea group</taxon>
        <taxon>Halobacteria</taxon>
        <taxon>Halobacteriales</taxon>
        <taxon>Haloferacaceae</taxon>
        <taxon>Halorubrum</taxon>
    </lineage>
</organism>
<dbReference type="AlphaFoldDB" id="A0A238Y197"/>
<accession>A0A238Y197</accession>
<feature type="region of interest" description="Disordered" evidence="1">
    <location>
        <begin position="32"/>
        <end position="58"/>
    </location>
</feature>
<protein>
    <submittedName>
        <fullName evidence="2">Uncharacterized protein</fullName>
    </submittedName>
</protein>
<dbReference type="Proteomes" id="UP000198297">
    <property type="component" value="Unassembled WGS sequence"/>
</dbReference>
<evidence type="ECO:0000313" key="3">
    <source>
        <dbReference type="Proteomes" id="UP000198297"/>
    </source>
</evidence>